<evidence type="ECO:0000256" key="1">
    <source>
        <dbReference type="SAM" id="MobiDB-lite"/>
    </source>
</evidence>
<name>A0A1S9DET9_ASPOZ</name>
<proteinExistence type="predicted"/>
<feature type="compositionally biased region" description="Basic and acidic residues" evidence="1">
    <location>
        <begin position="283"/>
        <end position="296"/>
    </location>
</feature>
<sequence length="323" mass="35496">MSEQLLPWLNGQFDFRLAYTYSHNQVVASLQAIVDNPGVHGVPSENVPDLVLIHQDICTLRTPDGPDYLTPPPPQNIYRAGSSNWPHSISSIELRTSVYDGLPYWALPDLLGLFLSKLGRAPVGATKRNFYLPLTAVFGQWCAKLIVVRLRYTPRVYQCSWTDGGEFCLGASRGGFAVGPELGSWLAVVDRARSGHPRYDREGDMDGLSVARVSGLALSNDYIQTAPVYDDTLSGDIWQSLSLIFTAGLEAQAPHPDCWIDGQSARRRPWTCLEKVPPVPIDQVRRLEGEGKKIPDPGRGLTPSLESGSHPLRPDTPKGPTTV</sequence>
<organism evidence="2 3">
    <name type="scientific">Aspergillus oryzae</name>
    <name type="common">Yellow koji mold</name>
    <dbReference type="NCBI Taxonomy" id="5062"/>
    <lineage>
        <taxon>Eukaryota</taxon>
        <taxon>Fungi</taxon>
        <taxon>Dikarya</taxon>
        <taxon>Ascomycota</taxon>
        <taxon>Pezizomycotina</taxon>
        <taxon>Eurotiomycetes</taxon>
        <taxon>Eurotiomycetidae</taxon>
        <taxon>Eurotiales</taxon>
        <taxon>Aspergillaceae</taxon>
        <taxon>Aspergillus</taxon>
        <taxon>Aspergillus subgen. Circumdati</taxon>
    </lineage>
</organism>
<dbReference type="AlphaFoldDB" id="A0A1S9DET9"/>
<evidence type="ECO:0000313" key="3">
    <source>
        <dbReference type="Proteomes" id="UP000190312"/>
    </source>
</evidence>
<feature type="region of interest" description="Disordered" evidence="1">
    <location>
        <begin position="283"/>
        <end position="323"/>
    </location>
</feature>
<dbReference type="Proteomes" id="UP000190312">
    <property type="component" value="Unassembled WGS sequence"/>
</dbReference>
<gene>
    <name evidence="2" type="ORF">OAory_01041080</name>
</gene>
<dbReference type="EMBL" id="MKZY01000006">
    <property type="protein sequence ID" value="OOO07608.1"/>
    <property type="molecule type" value="Genomic_DNA"/>
</dbReference>
<dbReference type="OrthoDB" id="5350472at2759"/>
<reference evidence="2 3" key="1">
    <citation type="submission" date="2016-10" db="EMBL/GenBank/DDBJ databases">
        <title>Genome sequencing of Aspergillus oryzae BCC7051.</title>
        <authorList>
            <person name="Thammarongtham C."/>
            <person name="Vorapreeda T."/>
            <person name="Nookaew I."/>
            <person name="Srisuk T."/>
            <person name="Land M."/>
            <person name="Jeennor S."/>
            <person name="Laoteng K."/>
        </authorList>
    </citation>
    <scope>NUCLEOTIDE SEQUENCE [LARGE SCALE GENOMIC DNA]</scope>
    <source>
        <strain evidence="2 3">BCC7051</strain>
    </source>
</reference>
<accession>A0A1S9DET9</accession>
<protein>
    <submittedName>
        <fullName evidence="2">Uncharacterized protein</fullName>
    </submittedName>
</protein>
<comment type="caution">
    <text evidence="2">The sequence shown here is derived from an EMBL/GenBank/DDBJ whole genome shotgun (WGS) entry which is preliminary data.</text>
</comment>
<evidence type="ECO:0000313" key="2">
    <source>
        <dbReference type="EMBL" id="OOO07608.1"/>
    </source>
</evidence>